<evidence type="ECO:0000256" key="1">
    <source>
        <dbReference type="ARBA" id="ARBA00004123"/>
    </source>
</evidence>
<comment type="caution">
    <text evidence="9">The sequence shown here is derived from an EMBL/GenBank/DDBJ whole genome shotgun (WGS) entry which is preliminary data.</text>
</comment>
<keyword evidence="4" id="KW-0238">DNA-binding</keyword>
<dbReference type="Proteomes" id="UP001163823">
    <property type="component" value="Chromosome 6"/>
</dbReference>
<evidence type="ECO:0000313" key="9">
    <source>
        <dbReference type="EMBL" id="KAJ7966788.1"/>
    </source>
</evidence>
<dbReference type="PROSITE" id="PS50888">
    <property type="entry name" value="BHLH"/>
    <property type="match status" value="1"/>
</dbReference>
<feature type="compositionally biased region" description="Polar residues" evidence="7">
    <location>
        <begin position="386"/>
        <end position="399"/>
    </location>
</feature>
<protein>
    <submittedName>
        <fullName evidence="9">Transcription factor</fullName>
    </submittedName>
</protein>
<dbReference type="CDD" id="cd11393">
    <property type="entry name" value="bHLH_AtbHLH_like"/>
    <property type="match status" value="1"/>
</dbReference>
<dbReference type="EMBL" id="JARAOO010000006">
    <property type="protein sequence ID" value="KAJ7966789.1"/>
    <property type="molecule type" value="Genomic_DNA"/>
</dbReference>
<name>A0AAD7LYX6_QUISA</name>
<evidence type="ECO:0000313" key="10">
    <source>
        <dbReference type="Proteomes" id="UP001163823"/>
    </source>
</evidence>
<dbReference type="KEGG" id="qsa:O6P43_016203"/>
<dbReference type="PANTHER" id="PTHR16223">
    <property type="entry name" value="TRANSCRIPTION FACTOR BHLH83-RELATED"/>
    <property type="match status" value="1"/>
</dbReference>
<feature type="region of interest" description="Disordered" evidence="7">
    <location>
        <begin position="386"/>
        <end position="405"/>
    </location>
</feature>
<dbReference type="SUPFAM" id="SSF47459">
    <property type="entry name" value="HLH, helix-loop-helix DNA-binding domain"/>
    <property type="match status" value="1"/>
</dbReference>
<organism evidence="9 10">
    <name type="scientific">Quillaja saponaria</name>
    <name type="common">Soap bark tree</name>
    <dbReference type="NCBI Taxonomy" id="32244"/>
    <lineage>
        <taxon>Eukaryota</taxon>
        <taxon>Viridiplantae</taxon>
        <taxon>Streptophyta</taxon>
        <taxon>Embryophyta</taxon>
        <taxon>Tracheophyta</taxon>
        <taxon>Spermatophyta</taxon>
        <taxon>Magnoliopsida</taxon>
        <taxon>eudicotyledons</taxon>
        <taxon>Gunneridae</taxon>
        <taxon>Pentapetalae</taxon>
        <taxon>rosids</taxon>
        <taxon>fabids</taxon>
        <taxon>Fabales</taxon>
        <taxon>Quillajaceae</taxon>
        <taxon>Quillaja</taxon>
    </lineage>
</organism>
<dbReference type="GO" id="GO:0000981">
    <property type="term" value="F:DNA-binding transcription factor activity, RNA polymerase II-specific"/>
    <property type="evidence" value="ECO:0007669"/>
    <property type="project" value="TreeGrafter"/>
</dbReference>
<dbReference type="InterPro" id="IPR011598">
    <property type="entry name" value="bHLH_dom"/>
</dbReference>
<dbReference type="InterPro" id="IPR045843">
    <property type="entry name" value="IND-like"/>
</dbReference>
<evidence type="ECO:0000256" key="4">
    <source>
        <dbReference type="ARBA" id="ARBA00023125"/>
    </source>
</evidence>
<feature type="region of interest" description="Disordered" evidence="7">
    <location>
        <begin position="291"/>
        <end position="327"/>
    </location>
</feature>
<dbReference type="GO" id="GO:0005634">
    <property type="term" value="C:nucleus"/>
    <property type="evidence" value="ECO:0007669"/>
    <property type="project" value="UniProtKB-SubCell"/>
</dbReference>
<proteinExistence type="predicted"/>
<dbReference type="AlphaFoldDB" id="A0AAD7LYX6"/>
<feature type="compositionally biased region" description="Low complexity" evidence="7">
    <location>
        <begin position="302"/>
        <end position="312"/>
    </location>
</feature>
<comment type="subcellular location">
    <subcellularLocation>
        <location evidence="1">Nucleus</location>
    </subcellularLocation>
</comment>
<accession>A0AAD7LYX6</accession>
<evidence type="ECO:0000256" key="6">
    <source>
        <dbReference type="ARBA" id="ARBA00023242"/>
    </source>
</evidence>
<keyword evidence="10" id="KW-1185">Reference proteome</keyword>
<dbReference type="GO" id="GO:0000978">
    <property type="term" value="F:RNA polymerase II cis-regulatory region sequence-specific DNA binding"/>
    <property type="evidence" value="ECO:0007669"/>
    <property type="project" value="TreeGrafter"/>
</dbReference>
<keyword evidence="5" id="KW-0804">Transcription</keyword>
<evidence type="ECO:0000256" key="5">
    <source>
        <dbReference type="ARBA" id="ARBA00023163"/>
    </source>
</evidence>
<evidence type="ECO:0000259" key="8">
    <source>
        <dbReference type="PROSITE" id="PS50888"/>
    </source>
</evidence>
<sequence length="443" mass="48552">MESANLHHQHHHHLQDHDQLDVVGTSSLSTSPSCHGVGISNAHVWTPNMITLNNAGNFNSNFLNSRISTHKDDSQVPRLDNTMIQDLGSSYQLWSSASNTSSSNGGSCLTSQSSTHHDHHLHLSKIKEENSSDAFPKFTEMLNTTTSPSRLDHDQHKDLNVEYLSEKLLLKTLSTGEFYSNAHQNYHSLIGGTVQGVPSRGSFSQIYPSINISNLNNHQSSSSPISSSLDMNLQAMDLLTSSRFTQSSHDHVLRLDHMHHPINDRSSCSPSNISPHFTNIGVIADQAKRTKSLMESKACRKSQSQSQSQSQSAPKKPRLESRTPCPPIKVRKEKLGDRIAALQQLVAPFGKTDTASVLMEAIGYIKFLQSQVETLSVPYMKSSRNQANKVMQGSSTTEDGNLESKRDLRSQGLCLVPLSSMSYVTGNDSGGGVWPPPNFAGGT</sequence>
<dbReference type="InterPro" id="IPR045239">
    <property type="entry name" value="bHLH95_bHLH"/>
</dbReference>
<dbReference type="PANTHER" id="PTHR16223:SF56">
    <property type="entry name" value="TRANSCRIPTION FACTOR BHLH110"/>
    <property type="match status" value="1"/>
</dbReference>
<evidence type="ECO:0000256" key="7">
    <source>
        <dbReference type="SAM" id="MobiDB-lite"/>
    </source>
</evidence>
<keyword evidence="3" id="KW-0805">Transcription regulation</keyword>
<reference evidence="9" key="1">
    <citation type="journal article" date="2023" name="Science">
        <title>Elucidation of the pathway for biosynthesis of saponin adjuvants from the soapbark tree.</title>
        <authorList>
            <person name="Reed J."/>
            <person name="Orme A."/>
            <person name="El-Demerdash A."/>
            <person name="Owen C."/>
            <person name="Martin L.B.B."/>
            <person name="Misra R.C."/>
            <person name="Kikuchi S."/>
            <person name="Rejzek M."/>
            <person name="Martin A.C."/>
            <person name="Harkess A."/>
            <person name="Leebens-Mack J."/>
            <person name="Louveau T."/>
            <person name="Stephenson M.J."/>
            <person name="Osbourn A."/>
        </authorList>
    </citation>
    <scope>NUCLEOTIDE SEQUENCE</scope>
    <source>
        <strain evidence="9">S10</strain>
    </source>
</reference>
<dbReference type="GO" id="GO:0046983">
    <property type="term" value="F:protein dimerization activity"/>
    <property type="evidence" value="ECO:0007669"/>
    <property type="project" value="InterPro"/>
</dbReference>
<dbReference type="Gene3D" id="4.10.280.10">
    <property type="entry name" value="Helix-loop-helix DNA-binding domain"/>
    <property type="match status" value="1"/>
</dbReference>
<gene>
    <name evidence="9" type="ORF">O6P43_016203</name>
</gene>
<dbReference type="FunFam" id="4.10.280.10:FF:000032">
    <property type="entry name" value="Transcription factor bHLH123 family"/>
    <property type="match status" value="1"/>
</dbReference>
<evidence type="ECO:0000256" key="2">
    <source>
        <dbReference type="ARBA" id="ARBA00011738"/>
    </source>
</evidence>
<feature type="domain" description="BHLH" evidence="8">
    <location>
        <begin position="319"/>
        <end position="368"/>
    </location>
</feature>
<dbReference type="InterPro" id="IPR036638">
    <property type="entry name" value="HLH_DNA-bd_sf"/>
</dbReference>
<keyword evidence="6" id="KW-0539">Nucleus</keyword>
<dbReference type="EMBL" id="JARAOO010000006">
    <property type="protein sequence ID" value="KAJ7966788.1"/>
    <property type="molecule type" value="Genomic_DNA"/>
</dbReference>
<comment type="subunit">
    <text evidence="2">Homodimer.</text>
</comment>
<evidence type="ECO:0000256" key="3">
    <source>
        <dbReference type="ARBA" id="ARBA00023015"/>
    </source>
</evidence>